<reference evidence="1" key="1">
    <citation type="submission" date="2008-10" db="EMBL/GenBank/DDBJ databases">
        <title>Cloning and characterization of cold regulated sequences in cypress (Cupressus sempervirens).</title>
        <authorList>
            <person name="Pedron L."/>
            <person name="Baldi P."/>
            <person name="La Porta N."/>
        </authorList>
    </citation>
    <scope>NUCLEOTIDE SEQUENCE</scope>
    <source>
        <strain evidence="1">Cyplp119</strain>
    </source>
</reference>
<dbReference type="GO" id="GO:0005739">
    <property type="term" value="C:mitochondrion"/>
    <property type="evidence" value="ECO:0007669"/>
    <property type="project" value="TreeGrafter"/>
</dbReference>
<dbReference type="EMBL" id="FJ380001">
    <property type="protein sequence ID" value="ACJ09640.1"/>
    <property type="molecule type" value="mRNA"/>
</dbReference>
<sequence length="145" mass="16674">SVQLTLEEIMARCSYSNAKLVSTLVVDNLTALSSMSYAHIVMSNSSNVRRRAGGSNHATSTTSNDESWVHPVTGYYRPANHADDVDVAELREMLLTTSNANKYVNRSHCMIRMMRRWTMADWVFHMRCRVFRRLVIYCCCRRTSE</sequence>
<dbReference type="PANTHER" id="PTHR33509:SF5">
    <property type="entry name" value="PROTEIN SENESCENCE-ASSOCIATED GENE 21, MITOCHONDRIAL"/>
    <property type="match status" value="1"/>
</dbReference>
<proteinExistence type="evidence at transcript level"/>
<protein>
    <submittedName>
        <fullName evidence="1">Putative late embryogenesis abundant protein</fullName>
    </submittedName>
</protein>
<feature type="non-terminal residue" evidence="1">
    <location>
        <position position="1"/>
    </location>
</feature>
<dbReference type="GO" id="GO:0006950">
    <property type="term" value="P:response to stress"/>
    <property type="evidence" value="ECO:0007669"/>
    <property type="project" value="TreeGrafter"/>
</dbReference>
<organism evidence="1">
    <name type="scientific">Cupressus sempervirens</name>
    <name type="common">Italian cypress</name>
    <dbReference type="NCBI Taxonomy" id="13469"/>
    <lineage>
        <taxon>Eukaryota</taxon>
        <taxon>Viridiplantae</taxon>
        <taxon>Streptophyta</taxon>
        <taxon>Embryophyta</taxon>
        <taxon>Tracheophyta</taxon>
        <taxon>Spermatophyta</taxon>
        <taxon>Pinopsida</taxon>
        <taxon>Pinidae</taxon>
        <taxon>Conifers II</taxon>
        <taxon>Cupressales</taxon>
        <taxon>Cupressaceae</taxon>
        <taxon>Cupressus</taxon>
    </lineage>
</organism>
<dbReference type="AlphaFoldDB" id="B6VER1"/>
<name>B6VER1_CUPSE</name>
<dbReference type="InterPro" id="IPR004926">
    <property type="entry name" value="LEA_3a"/>
</dbReference>
<accession>B6VER1</accession>
<evidence type="ECO:0000313" key="1">
    <source>
        <dbReference type="EMBL" id="ACJ09640.1"/>
    </source>
</evidence>
<dbReference type="Pfam" id="PF03242">
    <property type="entry name" value="LEA_3a"/>
    <property type="match status" value="1"/>
</dbReference>
<feature type="non-terminal residue" evidence="1">
    <location>
        <position position="145"/>
    </location>
</feature>
<dbReference type="PANTHER" id="PTHR33509">
    <property type="entry name" value="LATE EMBRYOGENIS ABUNDANT PROTEIN 2-RELATED"/>
    <property type="match status" value="1"/>
</dbReference>